<name>A0A366B1S3_9FLAO</name>
<dbReference type="EMBL" id="QNUX01000003">
    <property type="protein sequence ID" value="RBN51062.1"/>
    <property type="molecule type" value="Genomic_DNA"/>
</dbReference>
<keyword evidence="2" id="KW-1185">Reference proteome</keyword>
<dbReference type="RefSeq" id="WP_113634037.1">
    <property type="nucleotide sequence ID" value="NZ_QNUX01000003.1"/>
</dbReference>
<dbReference type="OrthoDB" id="1428860at2"/>
<reference evidence="1 2" key="1">
    <citation type="submission" date="2018-07" db="EMBL/GenBank/DDBJ databases">
        <title>Complete genome sequence of Flavobacterium psychrolimnae LMG 22018.</title>
        <authorList>
            <person name="Kim D.-U."/>
        </authorList>
    </citation>
    <scope>NUCLEOTIDE SEQUENCE [LARGE SCALE GENOMIC DNA]</scope>
    <source>
        <strain evidence="1 2">LMG 22018</strain>
    </source>
</reference>
<protein>
    <submittedName>
        <fullName evidence="1">Uncharacterized protein</fullName>
    </submittedName>
</protein>
<comment type="caution">
    <text evidence="1">The sequence shown here is derived from an EMBL/GenBank/DDBJ whole genome shotgun (WGS) entry which is preliminary data.</text>
</comment>
<evidence type="ECO:0000313" key="2">
    <source>
        <dbReference type="Proteomes" id="UP000253676"/>
    </source>
</evidence>
<dbReference type="InterPro" id="IPR046693">
    <property type="entry name" value="DUF6563"/>
</dbReference>
<proteinExistence type="predicted"/>
<dbReference type="Proteomes" id="UP000253676">
    <property type="component" value="Unassembled WGS sequence"/>
</dbReference>
<dbReference type="Pfam" id="PF20201">
    <property type="entry name" value="DUF6563"/>
    <property type="match status" value="1"/>
</dbReference>
<dbReference type="AlphaFoldDB" id="A0A366B1S3"/>
<evidence type="ECO:0000313" key="1">
    <source>
        <dbReference type="EMBL" id="RBN51062.1"/>
    </source>
</evidence>
<sequence>MNKLFGLFFVVVSTVAFSQNKNEFHKVSLKDKKDKALSFNFYVENIYDGRQFKENIGTVQKGGFNRKVLANFEKPLPVEFFYYLAVICPSEESKSKISIRVNDLYVSELTRAMSETGYATVSIDVIETKDTTAYIVGSYIASTESNGMDVTGSHDERLKKVLQECLTNYMKTSEEDKTAILYDDNFNIKSKTITDVPSKGVYLNYADVLNGKPISIADFEITNKKDRFYLLNKLSRSEELNYYGFSDGKDFYINVSKYASSRYYAKTEIISGKYYVENVIYNSNNAIAMGAMFGLIGVAIAASASDGSIPMLIDSYTGQPSFLSNSEMKVLLSSHPELLKEFKDGNKSSLAKKVILKKYYQLTLGQ</sequence>
<gene>
    <name evidence="1" type="ORF">DR980_04355</name>
</gene>
<accession>A0A366B1S3</accession>
<organism evidence="1 2">
    <name type="scientific">Flavobacterium psychrolimnae</name>
    <dbReference type="NCBI Taxonomy" id="249351"/>
    <lineage>
        <taxon>Bacteria</taxon>
        <taxon>Pseudomonadati</taxon>
        <taxon>Bacteroidota</taxon>
        <taxon>Flavobacteriia</taxon>
        <taxon>Flavobacteriales</taxon>
        <taxon>Flavobacteriaceae</taxon>
        <taxon>Flavobacterium</taxon>
    </lineage>
</organism>